<evidence type="ECO:0000256" key="1">
    <source>
        <dbReference type="SAM" id="MobiDB-lite"/>
    </source>
</evidence>
<dbReference type="EMBL" id="CP036262">
    <property type="protein sequence ID" value="QDS96560.1"/>
    <property type="molecule type" value="Genomic_DNA"/>
</dbReference>
<protein>
    <submittedName>
        <fullName evidence="2">Uncharacterized protein</fullName>
    </submittedName>
</protein>
<feature type="region of interest" description="Disordered" evidence="1">
    <location>
        <begin position="1"/>
        <end position="52"/>
    </location>
</feature>
<evidence type="ECO:0000313" key="2">
    <source>
        <dbReference type="EMBL" id="QDS96560.1"/>
    </source>
</evidence>
<proteinExistence type="predicted"/>
<reference evidence="2 3" key="1">
    <citation type="submission" date="2019-02" db="EMBL/GenBank/DDBJ databases">
        <title>Deep-cultivation of Planctomycetes and their phenomic and genomic characterization uncovers novel biology.</title>
        <authorList>
            <person name="Wiegand S."/>
            <person name="Jogler M."/>
            <person name="Boedeker C."/>
            <person name="Pinto D."/>
            <person name="Vollmers J."/>
            <person name="Rivas-Marin E."/>
            <person name="Kohn T."/>
            <person name="Peeters S.H."/>
            <person name="Heuer A."/>
            <person name="Rast P."/>
            <person name="Oberbeckmann S."/>
            <person name="Bunk B."/>
            <person name="Jeske O."/>
            <person name="Meyerdierks A."/>
            <person name="Storesund J.E."/>
            <person name="Kallscheuer N."/>
            <person name="Luecker S."/>
            <person name="Lage O.M."/>
            <person name="Pohl T."/>
            <person name="Merkel B.J."/>
            <person name="Hornburger P."/>
            <person name="Mueller R.-W."/>
            <person name="Bruemmer F."/>
            <person name="Labrenz M."/>
            <person name="Spormann A.M."/>
            <person name="Op den Camp H."/>
            <person name="Overmann J."/>
            <person name="Amann R."/>
            <person name="Jetten M.S.M."/>
            <person name="Mascher T."/>
            <person name="Medema M.H."/>
            <person name="Devos D.P."/>
            <person name="Kaster A.-K."/>
            <person name="Ovreas L."/>
            <person name="Rohde M."/>
            <person name="Galperin M.Y."/>
            <person name="Jogler C."/>
        </authorList>
    </citation>
    <scope>NUCLEOTIDE SEQUENCE [LARGE SCALE GENOMIC DNA]</scope>
    <source>
        <strain evidence="2 3">FF011L</strain>
    </source>
</reference>
<accession>A0A517MNV1</accession>
<feature type="compositionally biased region" description="Basic and acidic residues" evidence="1">
    <location>
        <begin position="20"/>
        <end position="36"/>
    </location>
</feature>
<name>A0A517MNV1_9BACT</name>
<evidence type="ECO:0000313" key="3">
    <source>
        <dbReference type="Proteomes" id="UP000320672"/>
    </source>
</evidence>
<dbReference type="AlphaFoldDB" id="A0A517MNV1"/>
<dbReference type="KEGG" id="rml:FF011L_53720"/>
<organism evidence="2 3">
    <name type="scientific">Roseimaritima multifibrata</name>
    <dbReference type="NCBI Taxonomy" id="1930274"/>
    <lineage>
        <taxon>Bacteria</taxon>
        <taxon>Pseudomonadati</taxon>
        <taxon>Planctomycetota</taxon>
        <taxon>Planctomycetia</taxon>
        <taxon>Pirellulales</taxon>
        <taxon>Pirellulaceae</taxon>
        <taxon>Roseimaritima</taxon>
    </lineage>
</organism>
<keyword evidence="3" id="KW-1185">Reference proteome</keyword>
<gene>
    <name evidence="2" type="ORF">FF011L_53720</name>
</gene>
<feature type="compositionally biased region" description="Basic and acidic residues" evidence="1">
    <location>
        <begin position="1"/>
        <end position="11"/>
    </location>
</feature>
<dbReference type="RefSeq" id="WP_145354686.1">
    <property type="nucleotide sequence ID" value="NZ_CP036262.1"/>
</dbReference>
<dbReference type="Proteomes" id="UP000320672">
    <property type="component" value="Chromosome"/>
</dbReference>
<sequence length="68" mass="8063">MVAFSDHHDNSEQAQDPSPEEIRIRAREVRDRWSERTRKRRRAKQRPGWSVPTIQIGDVSAAIEHWND</sequence>